<protein>
    <submittedName>
        <fullName evidence="1">Uncharacterized protein</fullName>
    </submittedName>
</protein>
<gene>
    <name evidence="1" type="ORF">SAMN04489707_10638</name>
</gene>
<dbReference type="AlphaFoldDB" id="A0A1I7KPJ8"/>
<proteinExistence type="predicted"/>
<dbReference type="OrthoDB" id="8812243at2"/>
<dbReference type="STRING" id="343013.SAMN04489707_10638"/>
<dbReference type="EMBL" id="FPBX01000063">
    <property type="protein sequence ID" value="SFU99358.1"/>
    <property type="molecule type" value="Genomic_DNA"/>
</dbReference>
<accession>A0A1I7KPJ8</accession>
<organism evidence="1 2">
    <name type="scientific">Paenacidovorax caeni</name>
    <dbReference type="NCBI Taxonomy" id="343013"/>
    <lineage>
        <taxon>Bacteria</taxon>
        <taxon>Pseudomonadati</taxon>
        <taxon>Pseudomonadota</taxon>
        <taxon>Betaproteobacteria</taxon>
        <taxon>Burkholderiales</taxon>
        <taxon>Comamonadaceae</taxon>
        <taxon>Paenacidovorax</taxon>
    </lineage>
</organism>
<dbReference type="Proteomes" id="UP000183656">
    <property type="component" value="Unassembled WGS sequence"/>
</dbReference>
<dbReference type="RefSeq" id="WP_054257946.1">
    <property type="nucleotide sequence ID" value="NZ_CYIG01000067.1"/>
</dbReference>
<evidence type="ECO:0000313" key="2">
    <source>
        <dbReference type="Proteomes" id="UP000183656"/>
    </source>
</evidence>
<keyword evidence="2" id="KW-1185">Reference proteome</keyword>
<name>A0A1I7KPJ8_9BURK</name>
<reference evidence="1 2" key="1">
    <citation type="submission" date="2016-10" db="EMBL/GenBank/DDBJ databases">
        <authorList>
            <person name="de Groot N.N."/>
        </authorList>
    </citation>
    <scope>NUCLEOTIDE SEQUENCE [LARGE SCALE GENOMIC DNA]</scope>
    <source>
        <strain evidence="1 2">R-24608</strain>
    </source>
</reference>
<sequence>MQPTEPAAFLEAAPKQHARRCAMAKNAIESKRWPAAACNLRTAATLAQEWANRARDLADWCDAQAESGRAYSTVPVTLEPGAPATILESQGQPTVEALEAGLMTLAHALGRDHAVRVRRAMNGILATANSVAAIPLPAEAALIGAHLDSASLEHGDPA</sequence>
<evidence type="ECO:0000313" key="1">
    <source>
        <dbReference type="EMBL" id="SFU99358.1"/>
    </source>
</evidence>